<evidence type="ECO:0000313" key="2">
    <source>
        <dbReference type="Proteomes" id="UP000030129"/>
    </source>
</evidence>
<dbReference type="STRING" id="1406840.Q763_17755"/>
<organism evidence="1 2">
    <name type="scientific">Flavobacterium beibuense F44-8</name>
    <dbReference type="NCBI Taxonomy" id="1406840"/>
    <lineage>
        <taxon>Bacteria</taxon>
        <taxon>Pseudomonadati</taxon>
        <taxon>Bacteroidota</taxon>
        <taxon>Flavobacteriia</taxon>
        <taxon>Flavobacteriales</taxon>
        <taxon>Flavobacteriaceae</taxon>
        <taxon>Flavobacterium</taxon>
    </lineage>
</organism>
<feature type="non-terminal residue" evidence="1">
    <location>
        <position position="82"/>
    </location>
</feature>
<dbReference type="Pfam" id="PF13620">
    <property type="entry name" value="CarboxypepD_reg"/>
    <property type="match status" value="1"/>
</dbReference>
<dbReference type="Proteomes" id="UP000030129">
    <property type="component" value="Unassembled WGS sequence"/>
</dbReference>
<protein>
    <recommendedName>
        <fullName evidence="3">Prealbumin-like fold domain-containing protein</fullName>
    </recommendedName>
</protein>
<proteinExistence type="predicted"/>
<sequence>MVRDANTGKPLASAKVAILDERNNVIETRTADANGKVTYSVDCDRAYTIQASMPKYEQNTFPITKTHGGEVNVMADLRPIEE</sequence>
<evidence type="ECO:0008006" key="3">
    <source>
        <dbReference type="Google" id="ProtNLM"/>
    </source>
</evidence>
<evidence type="ECO:0000313" key="1">
    <source>
        <dbReference type="EMBL" id="KGO78567.1"/>
    </source>
</evidence>
<name>A0A0A2LEM9_9FLAO</name>
<dbReference type="SUPFAM" id="SSF49464">
    <property type="entry name" value="Carboxypeptidase regulatory domain-like"/>
    <property type="match status" value="1"/>
</dbReference>
<dbReference type="InterPro" id="IPR008969">
    <property type="entry name" value="CarboxyPept-like_regulatory"/>
</dbReference>
<dbReference type="EMBL" id="JRLV01000061">
    <property type="protein sequence ID" value="KGO78567.1"/>
    <property type="molecule type" value="Genomic_DNA"/>
</dbReference>
<comment type="caution">
    <text evidence="1">The sequence shown here is derived from an EMBL/GenBank/DDBJ whole genome shotgun (WGS) entry which is preliminary data.</text>
</comment>
<reference evidence="1 2" key="1">
    <citation type="submission" date="2013-09" db="EMBL/GenBank/DDBJ databases">
        <authorList>
            <person name="Zeng Z."/>
            <person name="Chen C."/>
        </authorList>
    </citation>
    <scope>NUCLEOTIDE SEQUENCE [LARGE SCALE GENOMIC DNA]</scope>
    <source>
        <strain evidence="1 2">F44-8</strain>
    </source>
</reference>
<accession>A0A0A2LEM9</accession>
<dbReference type="AlphaFoldDB" id="A0A0A2LEM9"/>
<dbReference type="Gene3D" id="2.60.40.1120">
    <property type="entry name" value="Carboxypeptidase-like, regulatory domain"/>
    <property type="match status" value="1"/>
</dbReference>
<keyword evidence="2" id="KW-1185">Reference proteome</keyword>
<gene>
    <name evidence="1" type="ORF">Q763_17755</name>
</gene>